<feature type="transmembrane region" description="Helical" evidence="1">
    <location>
        <begin position="126"/>
        <end position="147"/>
    </location>
</feature>
<dbReference type="OrthoDB" id="95224at2"/>
<evidence type="ECO:0008006" key="4">
    <source>
        <dbReference type="Google" id="ProtNLM"/>
    </source>
</evidence>
<keyword evidence="1" id="KW-1133">Transmembrane helix</keyword>
<dbReference type="STRING" id="519441.Smon_0100"/>
<keyword evidence="1" id="KW-0472">Membrane</keyword>
<feature type="transmembrane region" description="Helical" evidence="1">
    <location>
        <begin position="266"/>
        <end position="284"/>
    </location>
</feature>
<dbReference type="HOGENOM" id="CLU_608216_0_0_0"/>
<dbReference type="Proteomes" id="UP000002072">
    <property type="component" value="Chromosome"/>
</dbReference>
<proteinExistence type="predicted"/>
<evidence type="ECO:0000313" key="2">
    <source>
        <dbReference type="EMBL" id="ACZ00596.1"/>
    </source>
</evidence>
<feature type="transmembrane region" description="Helical" evidence="1">
    <location>
        <begin position="291"/>
        <end position="309"/>
    </location>
</feature>
<feature type="transmembrane region" description="Helical" evidence="1">
    <location>
        <begin position="189"/>
        <end position="207"/>
    </location>
</feature>
<keyword evidence="1" id="KW-0812">Transmembrane</keyword>
<name>D1AWC0_STRM9</name>
<feature type="transmembrane region" description="Helical" evidence="1">
    <location>
        <begin position="42"/>
        <end position="59"/>
    </location>
</feature>
<protein>
    <recommendedName>
        <fullName evidence="4">DUF4153 domain-containing protein</fullName>
    </recommendedName>
</protein>
<feature type="transmembrane region" description="Helical" evidence="1">
    <location>
        <begin position="12"/>
        <end position="30"/>
    </location>
</feature>
<accession>D1AWC0</accession>
<sequence>MNKILYKLEGIISYPITILWSLLLITYINLAKDVFNENSNMLGFIIIGLISTGLFYKVFENKKYKQIKVLIMSLMYSFSSYLLIGNETFNVRNQKMIIAFIGILLFLYFSKLLSEGMNFNHIVINLVIHLGLGFLSTLLYYFLVLVIVELFKLHTEPKIILSIWVLIFTVIFILYYTSRNKVENKILNNIFSMFLISFIFILYLGLFSKQQSFMMHLILWLGYIMAGINTVINKKYVPILTLPLLSYMIYIVIKQIKLYGITENRYFVLGFGLLLLAILILQLVRNIETSNYAKIFAMFIAIVFFIPYFNAFSLTERKMTYNFLSLYNLEKPTNEQKRNLNSYYEYLVSRNVNFKELDEYNKINVEDIHKNYYFIIEDEIKKIGNTTYVNIRDIKNEYIYTIKGKKVDLVQKIINKEFENKDYIIHPLNYSLIHNSHEISGHLELLIEEK</sequence>
<gene>
    <name evidence="2" type="ordered locus">Smon_0100</name>
</gene>
<dbReference type="EMBL" id="CP001779">
    <property type="protein sequence ID" value="ACZ00596.1"/>
    <property type="molecule type" value="Genomic_DNA"/>
</dbReference>
<dbReference type="RefSeq" id="WP_012858154.1">
    <property type="nucleotide sequence ID" value="NC_013515.1"/>
</dbReference>
<feature type="transmembrane region" description="Helical" evidence="1">
    <location>
        <begin position="96"/>
        <end position="114"/>
    </location>
</feature>
<evidence type="ECO:0000313" key="3">
    <source>
        <dbReference type="Proteomes" id="UP000002072"/>
    </source>
</evidence>
<organism evidence="2 3">
    <name type="scientific">Streptobacillus moniliformis (strain ATCC 14647 / DSM 12112 / NCTC 10651 / 9901)</name>
    <dbReference type="NCBI Taxonomy" id="519441"/>
    <lineage>
        <taxon>Bacteria</taxon>
        <taxon>Fusobacteriati</taxon>
        <taxon>Fusobacteriota</taxon>
        <taxon>Fusobacteriia</taxon>
        <taxon>Fusobacteriales</taxon>
        <taxon>Leptotrichiaceae</taxon>
        <taxon>Streptobacillus</taxon>
    </lineage>
</organism>
<dbReference type="KEGG" id="smf:Smon_0100"/>
<evidence type="ECO:0000256" key="1">
    <source>
        <dbReference type="SAM" id="Phobius"/>
    </source>
</evidence>
<dbReference type="AlphaFoldDB" id="D1AWC0"/>
<feature type="transmembrane region" description="Helical" evidence="1">
    <location>
        <begin position="159"/>
        <end position="177"/>
    </location>
</feature>
<dbReference type="GeneID" id="29673368"/>
<keyword evidence="3" id="KW-1185">Reference proteome</keyword>
<feature type="transmembrane region" description="Helical" evidence="1">
    <location>
        <begin position="239"/>
        <end position="260"/>
    </location>
</feature>
<feature type="transmembrane region" description="Helical" evidence="1">
    <location>
        <begin position="66"/>
        <end position="84"/>
    </location>
</feature>
<reference evidence="2 3" key="1">
    <citation type="journal article" date="2009" name="Stand. Genomic Sci.">
        <title>Complete genome sequence of Streptobacillus moniliformis type strain (9901T).</title>
        <authorList>
            <person name="Nolan M."/>
            <person name="Gronow S."/>
            <person name="Lapidus A."/>
            <person name="Ivanova N."/>
            <person name="Copeland A."/>
            <person name="Lucas S."/>
            <person name="Del Rio T.G."/>
            <person name="Chen F."/>
            <person name="Tice H."/>
            <person name="Pitluck S."/>
            <person name="Cheng J.F."/>
            <person name="Sims D."/>
            <person name="Meincke L."/>
            <person name="Bruce D."/>
            <person name="Goodwin L."/>
            <person name="Brettin T."/>
            <person name="Han C."/>
            <person name="Detter J.C."/>
            <person name="Ovchinikova G."/>
            <person name="Pati A."/>
            <person name="Mavromatis K."/>
            <person name="Mikhailova N."/>
            <person name="Chen A."/>
            <person name="Palaniappan K."/>
            <person name="Land M."/>
            <person name="Hauser L."/>
            <person name="Chang Y.J."/>
            <person name="Jeffries C.D."/>
            <person name="Rohde M."/>
            <person name="Sproer C."/>
            <person name="Goker M."/>
            <person name="Bristow J."/>
            <person name="Eisen J.A."/>
            <person name="Markowitz V."/>
            <person name="Hugenholtz P."/>
            <person name="Kyrpides N.C."/>
            <person name="Klenk H.P."/>
            <person name="Chain P."/>
        </authorList>
    </citation>
    <scope>NUCLEOTIDE SEQUENCE [LARGE SCALE GENOMIC DNA]</scope>
    <source>
        <strain evidence="3">ATCC 14647 / DSM 12112 / NCTC 10651 / 9901</strain>
    </source>
</reference>